<gene>
    <name evidence="1" type="ORF">DCAF_LOCUS7687</name>
</gene>
<proteinExistence type="predicted"/>
<keyword evidence="2" id="KW-1185">Reference proteome</keyword>
<organism evidence="1 2">
    <name type="scientific">Dovyalis caffra</name>
    <dbReference type="NCBI Taxonomy" id="77055"/>
    <lineage>
        <taxon>Eukaryota</taxon>
        <taxon>Viridiplantae</taxon>
        <taxon>Streptophyta</taxon>
        <taxon>Embryophyta</taxon>
        <taxon>Tracheophyta</taxon>
        <taxon>Spermatophyta</taxon>
        <taxon>Magnoliopsida</taxon>
        <taxon>eudicotyledons</taxon>
        <taxon>Gunneridae</taxon>
        <taxon>Pentapetalae</taxon>
        <taxon>rosids</taxon>
        <taxon>fabids</taxon>
        <taxon>Malpighiales</taxon>
        <taxon>Salicaceae</taxon>
        <taxon>Flacourtieae</taxon>
        <taxon>Dovyalis</taxon>
    </lineage>
</organism>
<name>A0AAV1RBN9_9ROSI</name>
<reference evidence="1 2" key="1">
    <citation type="submission" date="2024-01" db="EMBL/GenBank/DDBJ databases">
        <authorList>
            <person name="Waweru B."/>
        </authorList>
    </citation>
    <scope>NUCLEOTIDE SEQUENCE [LARGE SCALE GENOMIC DNA]</scope>
</reference>
<sequence>MAIGEGERPMLILKILKSSRYIIIFSRHLEIASLREWLNFPAPYSGVKVKGLTVGRILSSRGHRGASPNISRTHIRPMYLRN</sequence>
<evidence type="ECO:0000313" key="1">
    <source>
        <dbReference type="EMBL" id="CAK7329929.1"/>
    </source>
</evidence>
<evidence type="ECO:0000313" key="2">
    <source>
        <dbReference type="Proteomes" id="UP001314170"/>
    </source>
</evidence>
<accession>A0AAV1RBN9</accession>
<protein>
    <submittedName>
        <fullName evidence="1">Uncharacterized protein</fullName>
    </submittedName>
</protein>
<dbReference type="EMBL" id="CAWUPB010000913">
    <property type="protein sequence ID" value="CAK7329929.1"/>
    <property type="molecule type" value="Genomic_DNA"/>
</dbReference>
<comment type="caution">
    <text evidence="1">The sequence shown here is derived from an EMBL/GenBank/DDBJ whole genome shotgun (WGS) entry which is preliminary data.</text>
</comment>
<dbReference type="Proteomes" id="UP001314170">
    <property type="component" value="Unassembled WGS sequence"/>
</dbReference>
<dbReference type="AlphaFoldDB" id="A0AAV1RBN9"/>